<evidence type="ECO:0000256" key="9">
    <source>
        <dbReference type="ARBA" id="ARBA00023004"/>
    </source>
</evidence>
<comment type="similarity">
    <text evidence="3">Belongs to the NMT1/THI5 family.</text>
</comment>
<sequence length="334" mass="35701">MIRKVTKVFAASCRLLLTAGALAGLSAQASFAADALKLKLDWLPSGYHAPIFYGVEKGYYKEAGIDLTIEDGQGTNPALQAAAAGNADIVMANYSTMIQSVAAGMDLVGVAGLIQKLPDSLISLKDNPLKSPKDLEGKTIAITPDSASAKLFDAYMAAAGVDASKVTKINMKAGQDIQALLSGNADAMTGWIFTQVPTVASKAEIAKPLMISDEGINILGTGFVTTKSYEKSHQDLIKRFVAATAKSYADGFKNPEEAVDAMLKARPLVEKGISVESLKLLEPLMHSARSEGKPFGWTDQADWEQSEDLLQKYFDMQGKVDVSTVYTNDYIAMN</sequence>
<comment type="caution">
    <text evidence="14">The sequence shown here is derived from an EMBL/GenBank/DDBJ whole genome shotgun (WGS) entry which is preliminary data.</text>
</comment>
<dbReference type="PANTHER" id="PTHR31528">
    <property type="entry name" value="4-AMINO-5-HYDROXYMETHYL-2-METHYLPYRIMIDINE PHOSPHATE SYNTHASE THI11-RELATED"/>
    <property type="match status" value="1"/>
</dbReference>
<name>A0ABS4DU37_9HYPH</name>
<keyword evidence="9" id="KW-0408">Iron</keyword>
<dbReference type="InterPro" id="IPR015168">
    <property type="entry name" value="SsuA/THI5"/>
</dbReference>
<evidence type="ECO:0000256" key="7">
    <source>
        <dbReference type="ARBA" id="ARBA00022898"/>
    </source>
</evidence>
<dbReference type="Proteomes" id="UP000759443">
    <property type="component" value="Unassembled WGS sequence"/>
</dbReference>
<keyword evidence="5" id="KW-0808">Transferase</keyword>
<protein>
    <recommendedName>
        <fullName evidence="10">Thiamine pyrimidine synthase</fullName>
    </recommendedName>
</protein>
<evidence type="ECO:0000259" key="13">
    <source>
        <dbReference type="Pfam" id="PF09084"/>
    </source>
</evidence>
<feature type="chain" id="PRO_5047251354" description="Thiamine pyrimidine synthase" evidence="12">
    <location>
        <begin position="33"/>
        <end position="334"/>
    </location>
</feature>
<evidence type="ECO:0000256" key="12">
    <source>
        <dbReference type="SAM" id="SignalP"/>
    </source>
</evidence>
<keyword evidence="8" id="KW-0784">Thiamine biosynthesis</keyword>
<keyword evidence="6" id="KW-0479">Metal-binding</keyword>
<comment type="function">
    <text evidence="1">Responsible for the formation of the pyrimidine heterocycle in the thiamine biosynthesis pathway. Catalyzes the formation of hydroxymethylpyrimidine phosphate (HMP-P) from histidine and pyridoxal phosphate (PLP). The protein uses PLP and the active site histidine to form HMP-P, generating an inactive enzyme. The enzyme can only undergo a single turnover, which suggests it is a suicide enzyme.</text>
</comment>
<comment type="catalytic activity">
    <reaction evidence="11">
        <text>N(6)-(pyridoxal phosphate)-L-lysyl-[4-amino-5-hydroxymethyl-2-methylpyrimidine phosphate synthase] + L-histidyl-[4-amino-5-hydroxymethyl-2-methylpyrimidine phosphate synthase] + 2 Fe(3+) + 4 H2O = L-lysyl-[4-amino-5-hydroxymethyl-2-methylpyrimidine phosphate synthase] + (2S)-2-amino-5-hydroxy-4-oxopentanoyl-[4-amino-5-hydroxymethyl-2-methylpyrimidine phosphate synthase] + 4-amino-2-methyl-5-(phosphooxymethyl)pyrimidine + 3-oxopropanoate + 2 Fe(2+) + 2 H(+)</text>
        <dbReference type="Rhea" id="RHEA:65756"/>
        <dbReference type="Rhea" id="RHEA-COMP:16892"/>
        <dbReference type="Rhea" id="RHEA-COMP:16893"/>
        <dbReference type="Rhea" id="RHEA-COMP:16894"/>
        <dbReference type="Rhea" id="RHEA-COMP:16895"/>
        <dbReference type="ChEBI" id="CHEBI:15377"/>
        <dbReference type="ChEBI" id="CHEBI:15378"/>
        <dbReference type="ChEBI" id="CHEBI:29033"/>
        <dbReference type="ChEBI" id="CHEBI:29034"/>
        <dbReference type="ChEBI" id="CHEBI:29969"/>
        <dbReference type="ChEBI" id="CHEBI:29979"/>
        <dbReference type="ChEBI" id="CHEBI:33190"/>
        <dbReference type="ChEBI" id="CHEBI:58354"/>
        <dbReference type="ChEBI" id="CHEBI:143915"/>
        <dbReference type="ChEBI" id="CHEBI:157692"/>
    </reaction>
    <physiologicalReaction direction="left-to-right" evidence="11">
        <dbReference type="Rhea" id="RHEA:65757"/>
    </physiologicalReaction>
</comment>
<keyword evidence="12" id="KW-0732">Signal</keyword>
<dbReference type="RefSeq" id="WP_209942094.1">
    <property type="nucleotide sequence ID" value="NZ_JAGGJU010000001.1"/>
</dbReference>
<gene>
    <name evidence="14" type="ORF">J2Z17_000618</name>
</gene>
<comment type="subunit">
    <text evidence="4">Homodimer.</text>
</comment>
<feature type="signal peptide" evidence="12">
    <location>
        <begin position="1"/>
        <end position="32"/>
    </location>
</feature>
<accession>A0ABS4DU37</accession>
<keyword evidence="15" id="KW-1185">Reference proteome</keyword>
<dbReference type="SUPFAM" id="SSF53850">
    <property type="entry name" value="Periplasmic binding protein-like II"/>
    <property type="match status" value="1"/>
</dbReference>
<dbReference type="PANTHER" id="PTHR31528:SF1">
    <property type="entry name" value="4-AMINO-5-HYDROXYMETHYL-2-METHYLPYRIMIDINE PHOSPHATE SYNTHASE THI11-RELATED"/>
    <property type="match status" value="1"/>
</dbReference>
<dbReference type="Pfam" id="PF09084">
    <property type="entry name" value="NMT1"/>
    <property type="match status" value="1"/>
</dbReference>
<dbReference type="Gene3D" id="3.40.190.10">
    <property type="entry name" value="Periplasmic binding protein-like II"/>
    <property type="match status" value="2"/>
</dbReference>
<dbReference type="InterPro" id="IPR027939">
    <property type="entry name" value="NMT1/THI5"/>
</dbReference>
<dbReference type="EMBL" id="JAGGJU010000001">
    <property type="protein sequence ID" value="MBP1849201.1"/>
    <property type="molecule type" value="Genomic_DNA"/>
</dbReference>
<comment type="pathway">
    <text evidence="2">Cofactor biosynthesis; thiamine diphosphate biosynthesis.</text>
</comment>
<evidence type="ECO:0000256" key="3">
    <source>
        <dbReference type="ARBA" id="ARBA00009406"/>
    </source>
</evidence>
<evidence type="ECO:0000313" key="14">
    <source>
        <dbReference type="EMBL" id="MBP1849201.1"/>
    </source>
</evidence>
<organism evidence="14 15">
    <name type="scientific">Rhizobium halophytocola</name>
    <dbReference type="NCBI Taxonomy" id="735519"/>
    <lineage>
        <taxon>Bacteria</taxon>
        <taxon>Pseudomonadati</taxon>
        <taxon>Pseudomonadota</taxon>
        <taxon>Alphaproteobacteria</taxon>
        <taxon>Hyphomicrobiales</taxon>
        <taxon>Rhizobiaceae</taxon>
        <taxon>Rhizobium/Agrobacterium group</taxon>
        <taxon>Rhizobium</taxon>
    </lineage>
</organism>
<evidence type="ECO:0000256" key="4">
    <source>
        <dbReference type="ARBA" id="ARBA00011738"/>
    </source>
</evidence>
<evidence type="ECO:0000256" key="2">
    <source>
        <dbReference type="ARBA" id="ARBA00004948"/>
    </source>
</evidence>
<evidence type="ECO:0000256" key="10">
    <source>
        <dbReference type="ARBA" id="ARBA00033171"/>
    </source>
</evidence>
<evidence type="ECO:0000256" key="1">
    <source>
        <dbReference type="ARBA" id="ARBA00003469"/>
    </source>
</evidence>
<evidence type="ECO:0000256" key="5">
    <source>
        <dbReference type="ARBA" id="ARBA00022679"/>
    </source>
</evidence>
<evidence type="ECO:0000256" key="8">
    <source>
        <dbReference type="ARBA" id="ARBA00022977"/>
    </source>
</evidence>
<keyword evidence="7" id="KW-0663">Pyridoxal phosphate</keyword>
<evidence type="ECO:0000313" key="15">
    <source>
        <dbReference type="Proteomes" id="UP000759443"/>
    </source>
</evidence>
<evidence type="ECO:0000256" key="11">
    <source>
        <dbReference type="ARBA" id="ARBA00048179"/>
    </source>
</evidence>
<reference evidence="14 15" key="1">
    <citation type="submission" date="2021-03" db="EMBL/GenBank/DDBJ databases">
        <title>Genomic Encyclopedia of Type Strains, Phase IV (KMG-IV): sequencing the most valuable type-strain genomes for metagenomic binning, comparative biology and taxonomic classification.</title>
        <authorList>
            <person name="Goeker M."/>
        </authorList>
    </citation>
    <scope>NUCLEOTIDE SEQUENCE [LARGE SCALE GENOMIC DNA]</scope>
    <source>
        <strain evidence="14 15">DSM 21600</strain>
    </source>
</reference>
<evidence type="ECO:0000256" key="6">
    <source>
        <dbReference type="ARBA" id="ARBA00022723"/>
    </source>
</evidence>
<proteinExistence type="inferred from homology"/>
<feature type="domain" description="SsuA/THI5-like" evidence="13">
    <location>
        <begin position="47"/>
        <end position="258"/>
    </location>
</feature>